<dbReference type="EMBL" id="VUJU01002211">
    <property type="protein sequence ID" value="KAF0762141.1"/>
    <property type="molecule type" value="Genomic_DNA"/>
</dbReference>
<evidence type="ECO:0000313" key="2">
    <source>
        <dbReference type="EMBL" id="KAF0762141.1"/>
    </source>
</evidence>
<proteinExistence type="predicted"/>
<feature type="signal peptide" evidence="1">
    <location>
        <begin position="1"/>
        <end position="24"/>
    </location>
</feature>
<gene>
    <name evidence="2" type="ORF">FWK35_00031661</name>
</gene>
<keyword evidence="3" id="KW-1185">Reference proteome</keyword>
<sequence>MVTICPYVCVTLSMFLCNLASNYSAENSFSTLHHLCLQKDIIASHLHQNDWISQISIISQSY</sequence>
<dbReference type="Proteomes" id="UP000478052">
    <property type="component" value="Unassembled WGS sequence"/>
</dbReference>
<evidence type="ECO:0000313" key="3">
    <source>
        <dbReference type="Proteomes" id="UP000478052"/>
    </source>
</evidence>
<accession>A0A6G0YVR1</accession>
<organism evidence="2 3">
    <name type="scientific">Aphis craccivora</name>
    <name type="common">Cowpea aphid</name>
    <dbReference type="NCBI Taxonomy" id="307492"/>
    <lineage>
        <taxon>Eukaryota</taxon>
        <taxon>Metazoa</taxon>
        <taxon>Ecdysozoa</taxon>
        <taxon>Arthropoda</taxon>
        <taxon>Hexapoda</taxon>
        <taxon>Insecta</taxon>
        <taxon>Pterygota</taxon>
        <taxon>Neoptera</taxon>
        <taxon>Paraneoptera</taxon>
        <taxon>Hemiptera</taxon>
        <taxon>Sternorrhyncha</taxon>
        <taxon>Aphidomorpha</taxon>
        <taxon>Aphidoidea</taxon>
        <taxon>Aphididae</taxon>
        <taxon>Aphidini</taxon>
        <taxon>Aphis</taxon>
        <taxon>Aphis</taxon>
    </lineage>
</organism>
<evidence type="ECO:0000256" key="1">
    <source>
        <dbReference type="SAM" id="SignalP"/>
    </source>
</evidence>
<name>A0A6G0YVR1_APHCR</name>
<protein>
    <submittedName>
        <fullName evidence="2">Cathepsin B</fullName>
    </submittedName>
</protein>
<reference evidence="2 3" key="1">
    <citation type="submission" date="2019-08" db="EMBL/GenBank/DDBJ databases">
        <title>Whole genome of Aphis craccivora.</title>
        <authorList>
            <person name="Voronova N.V."/>
            <person name="Shulinski R.S."/>
            <person name="Bandarenka Y.V."/>
            <person name="Zhorov D.G."/>
            <person name="Warner D."/>
        </authorList>
    </citation>
    <scope>NUCLEOTIDE SEQUENCE [LARGE SCALE GENOMIC DNA]</scope>
    <source>
        <strain evidence="2">180601</strain>
        <tissue evidence="2">Whole Body</tissue>
    </source>
</reference>
<comment type="caution">
    <text evidence="2">The sequence shown here is derived from an EMBL/GenBank/DDBJ whole genome shotgun (WGS) entry which is preliminary data.</text>
</comment>
<dbReference type="AlphaFoldDB" id="A0A6G0YVR1"/>
<keyword evidence="1" id="KW-0732">Signal</keyword>
<feature type="chain" id="PRO_5026255628" evidence="1">
    <location>
        <begin position="25"/>
        <end position="62"/>
    </location>
</feature>